<sequence>MASDIPSILSHVSLGVTDLARSIAFYDQVMPTIGAVKKMDVPEIGVAYGKAYPEFWIQRPIDGQPAGVGNGTHIAFLTGSTDEVDAFHAAALAAGGTDDGMPGWRPQYSPAYYACFVRDPDGHKIEAMFWDAEKAKIESHTG</sequence>
<evidence type="ECO:0000259" key="1">
    <source>
        <dbReference type="PROSITE" id="PS51819"/>
    </source>
</evidence>
<dbReference type="InterPro" id="IPR004360">
    <property type="entry name" value="Glyas_Fos-R_dOase_dom"/>
</dbReference>
<dbReference type="PANTHER" id="PTHR35006:SF4">
    <property type="entry name" value="BLR7706 PROTEIN"/>
    <property type="match status" value="1"/>
</dbReference>
<name>A0ABT3HDF9_9HYPH</name>
<reference evidence="3" key="1">
    <citation type="submission" date="2023-07" db="EMBL/GenBank/DDBJ databases">
        <title>Genome sequencing of Purple Non-Sulfur Bacteria from various extreme environments.</title>
        <authorList>
            <person name="Mayer M."/>
        </authorList>
    </citation>
    <scope>NUCLEOTIDE SEQUENCE [LARGE SCALE GENOMIC DNA]</scope>
    <source>
        <strain evidence="3">DSM 17935</strain>
    </source>
</reference>
<keyword evidence="3" id="KW-1185">Reference proteome</keyword>
<protein>
    <submittedName>
        <fullName evidence="2">Catechol 2,3-dioxygenase-like lactoylglutathione lyase family enzyme</fullName>
    </submittedName>
</protein>
<gene>
    <name evidence="2" type="ORF">M2319_002701</name>
</gene>
<accession>A0ABT3HDF9</accession>
<dbReference type="Proteomes" id="UP001209755">
    <property type="component" value="Unassembled WGS sequence"/>
</dbReference>
<dbReference type="PANTHER" id="PTHR35006">
    <property type="entry name" value="GLYOXALASE FAMILY PROTEIN (AFU_ORTHOLOGUE AFUA_5G14830)"/>
    <property type="match status" value="1"/>
</dbReference>
<dbReference type="Pfam" id="PF00903">
    <property type="entry name" value="Glyoxalase"/>
    <property type="match status" value="1"/>
</dbReference>
<dbReference type="InterPro" id="IPR037523">
    <property type="entry name" value="VOC_core"/>
</dbReference>
<dbReference type="InterPro" id="IPR029068">
    <property type="entry name" value="Glyas_Bleomycin-R_OHBP_Dase"/>
</dbReference>
<feature type="domain" description="VOC" evidence="1">
    <location>
        <begin position="8"/>
        <end position="130"/>
    </location>
</feature>
<dbReference type="EMBL" id="JAOQNS010000007">
    <property type="protein sequence ID" value="MCW2308359.1"/>
    <property type="molecule type" value="Genomic_DNA"/>
</dbReference>
<dbReference type="PROSITE" id="PS51819">
    <property type="entry name" value="VOC"/>
    <property type="match status" value="1"/>
</dbReference>
<dbReference type="RefSeq" id="WP_264601979.1">
    <property type="nucleotide sequence ID" value="NZ_JAOQNS010000007.1"/>
</dbReference>
<evidence type="ECO:0000313" key="2">
    <source>
        <dbReference type="EMBL" id="MCW2308359.1"/>
    </source>
</evidence>
<evidence type="ECO:0000313" key="3">
    <source>
        <dbReference type="Proteomes" id="UP001209755"/>
    </source>
</evidence>
<organism evidence="2 3">
    <name type="scientific">Rhodobium gokarnense</name>
    <dbReference type="NCBI Taxonomy" id="364296"/>
    <lineage>
        <taxon>Bacteria</taxon>
        <taxon>Pseudomonadati</taxon>
        <taxon>Pseudomonadota</taxon>
        <taxon>Alphaproteobacteria</taxon>
        <taxon>Hyphomicrobiales</taxon>
        <taxon>Rhodobiaceae</taxon>
        <taxon>Rhodobium</taxon>
    </lineage>
</organism>
<comment type="caution">
    <text evidence="2">The sequence shown here is derived from an EMBL/GenBank/DDBJ whole genome shotgun (WGS) entry which is preliminary data.</text>
</comment>
<dbReference type="SUPFAM" id="SSF54593">
    <property type="entry name" value="Glyoxalase/Bleomycin resistance protein/Dihydroxybiphenyl dioxygenase"/>
    <property type="match status" value="1"/>
</dbReference>
<proteinExistence type="predicted"/>
<dbReference type="Gene3D" id="3.10.180.10">
    <property type="entry name" value="2,3-Dihydroxybiphenyl 1,2-Dioxygenase, domain 1"/>
    <property type="match status" value="1"/>
</dbReference>
<dbReference type="CDD" id="cd07262">
    <property type="entry name" value="VOC_like"/>
    <property type="match status" value="1"/>
</dbReference>